<accession>A0A5M9R4C8</accession>
<evidence type="ECO:0000256" key="5">
    <source>
        <dbReference type="ARBA" id="ARBA00022729"/>
    </source>
</evidence>
<dbReference type="Proteomes" id="UP000322181">
    <property type="component" value="Unassembled WGS sequence"/>
</dbReference>
<reference evidence="10 11" key="1">
    <citation type="submission" date="2019-09" db="EMBL/GenBank/DDBJ databases">
        <title>Draft genome sequence of various Type strains from the CCUG.</title>
        <authorList>
            <person name="Pineiro-Iglesias B."/>
            <person name="Tunovic T."/>
            <person name="Unosson C."/>
            <person name="Inganas E."/>
            <person name="Ohlen M."/>
            <person name="Cardew S."/>
            <person name="Jensie-Markopoulos S."/>
            <person name="Salva-Serra F."/>
            <person name="Jaen-Luchoro D."/>
            <person name="Karlsson R."/>
            <person name="Svensson-Stadler L."/>
            <person name="Chun J."/>
            <person name="Moore E."/>
        </authorList>
    </citation>
    <scope>NUCLEOTIDE SEQUENCE [LARGE SCALE GENOMIC DNA]</scope>
    <source>
        <strain evidence="10 11">CCUG 53682T</strain>
    </source>
</reference>
<dbReference type="InterPro" id="IPR016085">
    <property type="entry name" value="Protease_inh_B-barrel_dom"/>
</dbReference>
<dbReference type="InterPro" id="IPR022815">
    <property type="entry name" value="Inh"/>
</dbReference>
<keyword evidence="10" id="KW-0378">Hydrolase</keyword>
<dbReference type="EMBL" id="VXKB01000003">
    <property type="protein sequence ID" value="KAA8714756.1"/>
    <property type="molecule type" value="Genomic_DNA"/>
</dbReference>
<comment type="subcellular location">
    <subcellularLocation>
        <location evidence="1">Periplasm</location>
    </subcellularLocation>
</comment>
<feature type="signal peptide" evidence="8">
    <location>
        <begin position="1"/>
        <end position="24"/>
    </location>
</feature>
<dbReference type="OrthoDB" id="6996810at2"/>
<dbReference type="Gene3D" id="2.40.128.10">
    <property type="match status" value="1"/>
</dbReference>
<evidence type="ECO:0000256" key="7">
    <source>
        <dbReference type="ARBA" id="ARBA00023215"/>
    </source>
</evidence>
<organism evidence="10 11">
    <name type="scientific">Morganella psychrotolerans</name>
    <dbReference type="NCBI Taxonomy" id="368603"/>
    <lineage>
        <taxon>Bacteria</taxon>
        <taxon>Pseudomonadati</taxon>
        <taxon>Pseudomonadota</taxon>
        <taxon>Gammaproteobacteria</taxon>
        <taxon>Enterobacterales</taxon>
        <taxon>Morganellaceae</taxon>
        <taxon>Morganella</taxon>
    </lineage>
</organism>
<feature type="chain" id="PRO_5024343195" evidence="8">
    <location>
        <begin position="25"/>
        <end position="122"/>
    </location>
</feature>
<evidence type="ECO:0000256" key="8">
    <source>
        <dbReference type="SAM" id="SignalP"/>
    </source>
</evidence>
<dbReference type="InterPro" id="IPR021140">
    <property type="entry name" value="Inh/Omp19"/>
</dbReference>
<dbReference type="GO" id="GO:0008233">
    <property type="term" value="F:peptidase activity"/>
    <property type="evidence" value="ECO:0007669"/>
    <property type="project" value="UniProtKB-KW"/>
</dbReference>
<evidence type="ECO:0000313" key="10">
    <source>
        <dbReference type="EMBL" id="KAA8714756.1"/>
    </source>
</evidence>
<keyword evidence="6" id="KW-0574">Periplasm</keyword>
<evidence type="ECO:0000259" key="9">
    <source>
        <dbReference type="Pfam" id="PF02974"/>
    </source>
</evidence>
<dbReference type="PRINTS" id="PR01274">
    <property type="entry name" value="MPTASEINHBTR"/>
</dbReference>
<dbReference type="Pfam" id="PF02974">
    <property type="entry name" value="Inh"/>
    <property type="match status" value="1"/>
</dbReference>
<keyword evidence="5 8" id="KW-0732">Signal</keyword>
<evidence type="ECO:0000256" key="1">
    <source>
        <dbReference type="ARBA" id="ARBA00004418"/>
    </source>
</evidence>
<evidence type="ECO:0000256" key="2">
    <source>
        <dbReference type="ARBA" id="ARBA00006813"/>
    </source>
</evidence>
<gene>
    <name evidence="10" type="ORF">F4V73_13005</name>
</gene>
<dbReference type="SUPFAM" id="SSF50882">
    <property type="entry name" value="beta-Barrel protease inhibitors"/>
    <property type="match status" value="1"/>
</dbReference>
<feature type="domain" description="Alkaline proteinase inhibitor/ Outer membrane lipoprotein Omp19" evidence="9">
    <location>
        <begin position="30"/>
        <end position="115"/>
    </location>
</feature>
<keyword evidence="10" id="KW-0645">Protease</keyword>
<keyword evidence="4" id="KW-0646">Protease inhibitor</keyword>
<dbReference type="GO" id="GO:0006508">
    <property type="term" value="P:proteolysis"/>
    <property type="evidence" value="ECO:0007669"/>
    <property type="project" value="UniProtKB-KW"/>
</dbReference>
<name>A0A5M9R4C8_9GAMM</name>
<dbReference type="AlphaFoldDB" id="A0A5M9R4C8"/>
<dbReference type="GO" id="GO:0042597">
    <property type="term" value="C:periplasmic space"/>
    <property type="evidence" value="ECO:0007669"/>
    <property type="project" value="UniProtKB-SubCell"/>
</dbReference>
<evidence type="ECO:0000256" key="3">
    <source>
        <dbReference type="ARBA" id="ARBA00022608"/>
    </source>
</evidence>
<keyword evidence="7" id="KW-0481">Metalloenzyme inhibitor</keyword>
<dbReference type="GO" id="GO:0008191">
    <property type="term" value="F:metalloendopeptidase inhibitor activity"/>
    <property type="evidence" value="ECO:0007669"/>
    <property type="project" value="InterPro"/>
</dbReference>
<comment type="caution">
    <text evidence="10">The sequence shown here is derived from an EMBL/GenBank/DDBJ whole genome shotgun (WGS) entry which is preliminary data.</text>
</comment>
<keyword evidence="3" id="KW-0483">Metalloprotease inhibitor</keyword>
<evidence type="ECO:0000256" key="4">
    <source>
        <dbReference type="ARBA" id="ARBA00022690"/>
    </source>
</evidence>
<comment type="similarity">
    <text evidence="2">Belongs to the protease inhibitor I38 family.</text>
</comment>
<proteinExistence type="inferred from homology"/>
<sequence length="122" mass="13647">MVEMPIRYLILSLFFLLFSGYSMADSQVLPTAGALKGEWQFTDVQHTQRVILTDIPDETANGFVLNFIDDAANQPVTAWRPEPDGIAFVTADGTARYFFCAESPGHYRAEIWRDGGAQLVKE</sequence>
<protein>
    <submittedName>
        <fullName evidence="10">Protease</fullName>
    </submittedName>
</protein>
<evidence type="ECO:0000313" key="11">
    <source>
        <dbReference type="Proteomes" id="UP000322181"/>
    </source>
</evidence>
<evidence type="ECO:0000256" key="6">
    <source>
        <dbReference type="ARBA" id="ARBA00022764"/>
    </source>
</evidence>